<dbReference type="EMBL" id="CP002189">
    <property type="protein sequence ID" value="ADV33897.1"/>
    <property type="molecule type" value="Genomic_DNA"/>
</dbReference>
<evidence type="ECO:0000256" key="4">
    <source>
        <dbReference type="ARBA" id="ARBA00022729"/>
    </source>
</evidence>
<comment type="similarity">
    <text evidence="2">Belongs to the prokaryotic sulfate-binding protein family.</text>
</comment>
<dbReference type="PANTHER" id="PTHR30368:SF1">
    <property type="entry name" value="THIOSULFATE-BINDING PROTEIN"/>
    <property type="match status" value="1"/>
</dbReference>
<dbReference type="KEGG" id="bva:BVAF_514"/>
<evidence type="ECO:0000256" key="2">
    <source>
        <dbReference type="ARBA" id="ARBA00006099"/>
    </source>
</evidence>
<dbReference type="NCBIfam" id="TIGR00971">
    <property type="entry name" value="3a0106s03"/>
    <property type="match status" value="1"/>
</dbReference>
<dbReference type="GO" id="GO:0140104">
    <property type="term" value="F:molecular carrier activity"/>
    <property type="evidence" value="ECO:0007669"/>
    <property type="project" value="InterPro"/>
</dbReference>
<evidence type="ECO:0000313" key="7">
    <source>
        <dbReference type="Proteomes" id="UP000007464"/>
    </source>
</evidence>
<dbReference type="Gene3D" id="3.40.190.10">
    <property type="entry name" value="Periplasmic binding protein-like II"/>
    <property type="match status" value="2"/>
</dbReference>
<sequence>MIIIAVVYRIIKITILLLYCLICTSVYSIILLNSSYDVSRELFSEINSNFILYWKNIHPEDKLIIRQSHSGSTRQAIAILQGLRADVVTYNQIIDVQILHDRGQLIPKDWQNRLPNRSSPFYSTMSFLVRQGNPKSIYNWNDLTQDGLKIVFPNPRTSGNGRYTYLAAWVAFLKSSNNNIELTRSKMKKVLKNVMVFDSGGRSSTITFVDRDQGDVLINFESESKFIKNQFKDNNYEIIIPDPNILVEFPVTWIDKNVVRNGTQNIAKAYLEYLYTDAARKIISKFGYRVNVTSMLQINRSMFPVVHLFTVEEQYGADWNNIMKIHFRRGGELDQLLSSVGKD</sequence>
<dbReference type="Pfam" id="PF13531">
    <property type="entry name" value="SBP_bac_11"/>
    <property type="match status" value="1"/>
</dbReference>
<dbReference type="STRING" id="859654.BVAF_514"/>
<dbReference type="GO" id="GO:1902358">
    <property type="term" value="P:sulfate transmembrane transport"/>
    <property type="evidence" value="ECO:0007669"/>
    <property type="project" value="InterPro"/>
</dbReference>
<organism evidence="6 7">
    <name type="scientific">Blochmanniella vafra (strain BVAF)</name>
    <dbReference type="NCBI Taxonomy" id="859654"/>
    <lineage>
        <taxon>Bacteria</taxon>
        <taxon>Pseudomonadati</taxon>
        <taxon>Pseudomonadota</taxon>
        <taxon>Gammaproteobacteria</taxon>
        <taxon>Enterobacterales</taxon>
        <taxon>Enterobacteriaceae</taxon>
        <taxon>ant endosymbionts</taxon>
        <taxon>Candidatus Blochmanniella</taxon>
    </lineage>
</organism>
<dbReference type="PANTHER" id="PTHR30368">
    <property type="entry name" value="SULFATE-BINDING PROTEIN"/>
    <property type="match status" value="1"/>
</dbReference>
<evidence type="ECO:0000256" key="3">
    <source>
        <dbReference type="ARBA" id="ARBA00022448"/>
    </source>
</evidence>
<evidence type="ECO:0000313" key="6">
    <source>
        <dbReference type="EMBL" id="ADV33897.1"/>
    </source>
</evidence>
<accession>E8Q773</accession>
<name>E8Q773_BLOVB</name>
<dbReference type="GO" id="GO:0042597">
    <property type="term" value="C:periplasmic space"/>
    <property type="evidence" value="ECO:0007669"/>
    <property type="project" value="UniProtKB-SubCell"/>
</dbReference>
<dbReference type="InterPro" id="IPR005669">
    <property type="entry name" value="Thiosulph/SO4-bd"/>
</dbReference>
<dbReference type="SUPFAM" id="SSF53850">
    <property type="entry name" value="Periplasmic binding protein-like II"/>
    <property type="match status" value="1"/>
</dbReference>
<keyword evidence="4" id="KW-0732">Signal</keyword>
<dbReference type="AlphaFoldDB" id="E8Q773"/>
<evidence type="ECO:0000256" key="5">
    <source>
        <dbReference type="ARBA" id="ARBA00022764"/>
    </source>
</evidence>
<dbReference type="NCBIfam" id="NF008106">
    <property type="entry name" value="PRK10852.1"/>
    <property type="match status" value="1"/>
</dbReference>
<dbReference type="HOGENOM" id="CLU_055615_0_1_6"/>
<proteinExistence type="inferred from homology"/>
<keyword evidence="3" id="KW-0813">Transport</keyword>
<keyword evidence="7" id="KW-1185">Reference proteome</keyword>
<protein>
    <submittedName>
        <fullName evidence="6">Thiosulfate-binding protein</fullName>
    </submittedName>
</protein>
<reference evidence="6 7" key="1">
    <citation type="journal article" date="2010" name="BMC Genomics">
        <title>Unprecedented loss of ammonia assimilation capability in a urease-encoding bacterial mutualist.</title>
        <authorList>
            <person name="Williams L.E."/>
            <person name="Wernegreen J.J."/>
        </authorList>
    </citation>
    <scope>NUCLEOTIDE SEQUENCE [LARGE SCALE GENOMIC DNA]</scope>
    <source>
        <strain evidence="6 7">BVAF</strain>
    </source>
</reference>
<dbReference type="NCBIfam" id="NF008022">
    <property type="entry name" value="PRK10752.1"/>
    <property type="match status" value="1"/>
</dbReference>
<evidence type="ECO:0000256" key="1">
    <source>
        <dbReference type="ARBA" id="ARBA00004418"/>
    </source>
</evidence>
<gene>
    <name evidence="6" type="primary">cysP</name>
    <name evidence="6" type="ordered locus">BVAF_514</name>
</gene>
<dbReference type="Proteomes" id="UP000007464">
    <property type="component" value="Chromosome"/>
</dbReference>
<keyword evidence="5" id="KW-0574">Periplasm</keyword>
<dbReference type="OrthoDB" id="9802127at2"/>
<dbReference type="RefSeq" id="WP_013516822.1">
    <property type="nucleotide sequence ID" value="NC_014909.2"/>
</dbReference>
<comment type="subcellular location">
    <subcellularLocation>
        <location evidence="1">Periplasm</location>
    </subcellularLocation>
</comment>